<name>A0A7W7RWH9_9ACTN</name>
<proteinExistence type="predicted"/>
<evidence type="ECO:0000256" key="2">
    <source>
        <dbReference type="ARBA" id="ARBA00022679"/>
    </source>
</evidence>
<gene>
    <name evidence="4" type="ORF">FHR32_003765</name>
</gene>
<keyword evidence="2 4" id="KW-0808">Transferase</keyword>
<dbReference type="PANTHER" id="PTHR44942">
    <property type="entry name" value="METHYLTRANSF_11 DOMAIN-CONTAINING PROTEIN"/>
    <property type="match status" value="1"/>
</dbReference>
<organism evidence="4 5">
    <name type="scientific">Streptosporangium album</name>
    <dbReference type="NCBI Taxonomy" id="47479"/>
    <lineage>
        <taxon>Bacteria</taxon>
        <taxon>Bacillati</taxon>
        <taxon>Actinomycetota</taxon>
        <taxon>Actinomycetes</taxon>
        <taxon>Streptosporangiales</taxon>
        <taxon>Streptosporangiaceae</taxon>
        <taxon>Streptosporangium</taxon>
    </lineage>
</organism>
<evidence type="ECO:0000313" key="5">
    <source>
        <dbReference type="Proteomes" id="UP000534286"/>
    </source>
</evidence>
<protein>
    <submittedName>
        <fullName evidence="4">SAM-dependent methyltransferase</fullName>
    </submittedName>
</protein>
<dbReference type="AlphaFoldDB" id="A0A7W7RWH9"/>
<sequence>MDAFKLTRDDIVVDVGCGTGQLTLPIADRVRAVVGVDPEPDMLLRARRAAGEQGVANAGWIVGADTDIPMLGALLGNRTVGAVTIGQALHWMNHEELFRALVPLVRPGGGVAVVTNGAPLWLQDTAWSQALRGCLEQWLGLRLTRTCGTDDASGRRYRGGLTAAGFDLSETSVDYVDELDLDQIVGGVYSALPVDRLPAPDQRPLFAEQIRRALEQQAPFTEHVHVTMLIGRIGTGAGL</sequence>
<dbReference type="Gene3D" id="3.40.50.150">
    <property type="entry name" value="Vaccinia Virus protein VP39"/>
    <property type="match status" value="1"/>
</dbReference>
<evidence type="ECO:0000256" key="1">
    <source>
        <dbReference type="ARBA" id="ARBA00022603"/>
    </source>
</evidence>
<keyword evidence="1 4" id="KW-0489">Methyltransferase</keyword>
<keyword evidence="5" id="KW-1185">Reference proteome</keyword>
<comment type="caution">
    <text evidence="4">The sequence shown here is derived from an EMBL/GenBank/DDBJ whole genome shotgun (WGS) entry which is preliminary data.</text>
</comment>
<dbReference type="CDD" id="cd02440">
    <property type="entry name" value="AdoMet_MTases"/>
    <property type="match status" value="1"/>
</dbReference>
<dbReference type="Pfam" id="PF13649">
    <property type="entry name" value="Methyltransf_25"/>
    <property type="match status" value="1"/>
</dbReference>
<dbReference type="InterPro" id="IPR051052">
    <property type="entry name" value="Diverse_substrate_MTase"/>
</dbReference>
<dbReference type="SUPFAM" id="SSF53335">
    <property type="entry name" value="S-adenosyl-L-methionine-dependent methyltransferases"/>
    <property type="match status" value="1"/>
</dbReference>
<dbReference type="InterPro" id="IPR041698">
    <property type="entry name" value="Methyltransf_25"/>
</dbReference>
<dbReference type="InterPro" id="IPR029063">
    <property type="entry name" value="SAM-dependent_MTases_sf"/>
</dbReference>
<dbReference type="PANTHER" id="PTHR44942:SF4">
    <property type="entry name" value="METHYLTRANSFERASE TYPE 11 DOMAIN-CONTAINING PROTEIN"/>
    <property type="match status" value="1"/>
</dbReference>
<reference evidence="4 5" key="1">
    <citation type="submission" date="2020-08" db="EMBL/GenBank/DDBJ databases">
        <title>Sequencing the genomes of 1000 actinobacteria strains.</title>
        <authorList>
            <person name="Klenk H.-P."/>
        </authorList>
    </citation>
    <scope>NUCLEOTIDE SEQUENCE [LARGE SCALE GENOMIC DNA]</scope>
    <source>
        <strain evidence="4 5">DSM 43023</strain>
    </source>
</reference>
<dbReference type="Proteomes" id="UP000534286">
    <property type="component" value="Unassembled WGS sequence"/>
</dbReference>
<accession>A0A7W7RWH9</accession>
<feature type="domain" description="Methyltransferase" evidence="3">
    <location>
        <begin position="12"/>
        <end position="109"/>
    </location>
</feature>
<evidence type="ECO:0000259" key="3">
    <source>
        <dbReference type="Pfam" id="PF13649"/>
    </source>
</evidence>
<dbReference type="EMBL" id="JACHJU010000001">
    <property type="protein sequence ID" value="MBB4939460.1"/>
    <property type="molecule type" value="Genomic_DNA"/>
</dbReference>
<dbReference type="GO" id="GO:0008168">
    <property type="term" value="F:methyltransferase activity"/>
    <property type="evidence" value="ECO:0007669"/>
    <property type="project" value="UniProtKB-KW"/>
</dbReference>
<evidence type="ECO:0000313" key="4">
    <source>
        <dbReference type="EMBL" id="MBB4939460.1"/>
    </source>
</evidence>
<dbReference type="GO" id="GO:0032259">
    <property type="term" value="P:methylation"/>
    <property type="evidence" value="ECO:0007669"/>
    <property type="project" value="UniProtKB-KW"/>
</dbReference>